<evidence type="ECO:0000256" key="1">
    <source>
        <dbReference type="SAM" id="MobiDB-lite"/>
    </source>
</evidence>
<sequence length="55" mass="6037">MSRGQRDETVDRLRQGKPQDGGHANATTVRNSVSFLNPDTGTRGTNLERAPSLNR</sequence>
<evidence type="ECO:0000313" key="2">
    <source>
        <dbReference type="EMBL" id="CEK51278.1"/>
    </source>
</evidence>
<accession>A0A0B6Y599</accession>
<gene>
    <name evidence="2" type="primary">ORF13017</name>
</gene>
<protein>
    <submittedName>
        <fullName evidence="2">Uncharacterized protein</fullName>
    </submittedName>
</protein>
<feature type="non-terminal residue" evidence="2">
    <location>
        <position position="55"/>
    </location>
</feature>
<dbReference type="AlphaFoldDB" id="A0A0B6Y599"/>
<reference evidence="2" key="1">
    <citation type="submission" date="2014-12" db="EMBL/GenBank/DDBJ databases">
        <title>Insight into the proteome of Arion vulgaris.</title>
        <authorList>
            <person name="Aradska J."/>
            <person name="Bulat T."/>
            <person name="Smidak R."/>
            <person name="Sarate P."/>
            <person name="Gangsoo J."/>
            <person name="Sialana F."/>
            <person name="Bilban M."/>
            <person name="Lubec G."/>
        </authorList>
    </citation>
    <scope>NUCLEOTIDE SEQUENCE</scope>
    <source>
        <tissue evidence="2">Skin</tissue>
    </source>
</reference>
<proteinExistence type="predicted"/>
<name>A0A0B6Y599_9EUPU</name>
<feature type="compositionally biased region" description="Basic and acidic residues" evidence="1">
    <location>
        <begin position="1"/>
        <end position="14"/>
    </location>
</feature>
<organism evidence="2">
    <name type="scientific">Arion vulgaris</name>
    <dbReference type="NCBI Taxonomy" id="1028688"/>
    <lineage>
        <taxon>Eukaryota</taxon>
        <taxon>Metazoa</taxon>
        <taxon>Spiralia</taxon>
        <taxon>Lophotrochozoa</taxon>
        <taxon>Mollusca</taxon>
        <taxon>Gastropoda</taxon>
        <taxon>Heterobranchia</taxon>
        <taxon>Euthyneura</taxon>
        <taxon>Panpulmonata</taxon>
        <taxon>Eupulmonata</taxon>
        <taxon>Stylommatophora</taxon>
        <taxon>Helicina</taxon>
        <taxon>Arionoidea</taxon>
        <taxon>Arionidae</taxon>
        <taxon>Arion</taxon>
    </lineage>
</organism>
<feature type="compositionally biased region" description="Polar residues" evidence="1">
    <location>
        <begin position="25"/>
        <end position="45"/>
    </location>
</feature>
<dbReference type="EMBL" id="HACG01004413">
    <property type="protein sequence ID" value="CEK51278.1"/>
    <property type="molecule type" value="Transcribed_RNA"/>
</dbReference>
<feature type="region of interest" description="Disordered" evidence="1">
    <location>
        <begin position="1"/>
        <end position="55"/>
    </location>
</feature>